<gene>
    <name evidence="1" type="ORF">TPA0910_39120</name>
</gene>
<evidence type="ECO:0008006" key="3">
    <source>
        <dbReference type="Google" id="ProtNLM"/>
    </source>
</evidence>
<organism evidence="1 2">
    <name type="scientific">Streptomyces hygroscopicus</name>
    <dbReference type="NCBI Taxonomy" id="1912"/>
    <lineage>
        <taxon>Bacteria</taxon>
        <taxon>Bacillati</taxon>
        <taxon>Actinomycetota</taxon>
        <taxon>Actinomycetes</taxon>
        <taxon>Kitasatosporales</taxon>
        <taxon>Streptomycetaceae</taxon>
        <taxon>Streptomyces</taxon>
        <taxon>Streptomyces violaceusniger group</taxon>
    </lineage>
</organism>
<evidence type="ECO:0000313" key="1">
    <source>
        <dbReference type="EMBL" id="GHJ29479.1"/>
    </source>
</evidence>
<proteinExistence type="predicted"/>
<accession>A0ABQ3U1J4</accession>
<dbReference type="EMBL" id="BNEK01000003">
    <property type="protein sequence ID" value="GHJ29479.1"/>
    <property type="molecule type" value="Genomic_DNA"/>
</dbReference>
<name>A0ABQ3U1J4_STRHY</name>
<evidence type="ECO:0000313" key="2">
    <source>
        <dbReference type="Proteomes" id="UP001054854"/>
    </source>
</evidence>
<keyword evidence="2" id="KW-1185">Reference proteome</keyword>
<sequence>MTPHTPPELVRENRFKDVNDLYGHHDYAYLHSGERGIVGRYGGQRYTSWPTVRCAFRSPATCRPLPTLPAHLFCRPSRPSGFTPTSPRYSADARARTMNGLRQWLPAWIPPRRKREAIAVRALLVLANTEIHR</sequence>
<reference evidence="1" key="1">
    <citation type="submission" date="2024-05" db="EMBL/GenBank/DDBJ databases">
        <title>Whole genome shotgun sequence of Streptomyces hygroscopicus NBRC 113678.</title>
        <authorList>
            <person name="Komaki H."/>
            <person name="Tamura T."/>
        </authorList>
    </citation>
    <scope>NUCLEOTIDE SEQUENCE</scope>
    <source>
        <strain evidence="1">N11-34</strain>
    </source>
</reference>
<protein>
    <recommendedName>
        <fullName evidence="3">Transposase</fullName>
    </recommendedName>
</protein>
<comment type="caution">
    <text evidence="1">The sequence shown here is derived from an EMBL/GenBank/DDBJ whole genome shotgun (WGS) entry which is preliminary data.</text>
</comment>
<dbReference type="Proteomes" id="UP001054854">
    <property type="component" value="Unassembled WGS sequence"/>
</dbReference>